<dbReference type="InterPro" id="IPR036056">
    <property type="entry name" value="Fibrinogen-like_C"/>
</dbReference>
<feature type="signal peptide" evidence="2">
    <location>
        <begin position="1"/>
        <end position="19"/>
    </location>
</feature>
<accession>A0A0Q9WYY8</accession>
<dbReference type="AlphaFoldDB" id="A0A0Q9WYY8"/>
<dbReference type="OrthoDB" id="6145874at2759"/>
<dbReference type="InterPro" id="IPR020837">
    <property type="entry name" value="Fibrinogen_CS"/>
</dbReference>
<feature type="chain" id="PRO_5006387258" description="Fibrinogen C-terminal domain-containing protein" evidence="2">
    <location>
        <begin position="20"/>
        <end position="271"/>
    </location>
</feature>
<dbReference type="Proteomes" id="UP000007798">
    <property type="component" value="Unassembled WGS sequence"/>
</dbReference>
<gene>
    <name evidence="4" type="primary">Dwil\GK27020</name>
    <name evidence="4" type="ORF">Dwil_GK27020</name>
</gene>
<protein>
    <recommendedName>
        <fullName evidence="3">Fibrinogen C-terminal domain-containing protein</fullName>
    </recommendedName>
</protein>
<evidence type="ECO:0000256" key="2">
    <source>
        <dbReference type="SAM" id="SignalP"/>
    </source>
</evidence>
<dbReference type="PROSITE" id="PS00514">
    <property type="entry name" value="FIBRINOGEN_C_1"/>
    <property type="match status" value="1"/>
</dbReference>
<dbReference type="GO" id="GO:0005615">
    <property type="term" value="C:extracellular space"/>
    <property type="evidence" value="ECO:0007669"/>
    <property type="project" value="TreeGrafter"/>
</dbReference>
<dbReference type="CDD" id="cd00087">
    <property type="entry name" value="FReD"/>
    <property type="match status" value="1"/>
</dbReference>
<dbReference type="PANTHER" id="PTHR19143:SF327">
    <property type="entry name" value="FI21813P1-RELATED"/>
    <property type="match status" value="1"/>
</dbReference>
<dbReference type="PROSITE" id="PS51406">
    <property type="entry name" value="FIBRINOGEN_C_2"/>
    <property type="match status" value="1"/>
</dbReference>
<dbReference type="SUPFAM" id="SSF56496">
    <property type="entry name" value="Fibrinogen C-terminal domain-like"/>
    <property type="match status" value="1"/>
</dbReference>
<proteinExistence type="predicted"/>
<evidence type="ECO:0000313" key="4">
    <source>
        <dbReference type="EMBL" id="KRF98376.1"/>
    </source>
</evidence>
<evidence type="ECO:0000259" key="3">
    <source>
        <dbReference type="PROSITE" id="PS51406"/>
    </source>
</evidence>
<dbReference type="SMART" id="SM00186">
    <property type="entry name" value="FBG"/>
    <property type="match status" value="1"/>
</dbReference>
<dbReference type="EMBL" id="CH963857">
    <property type="protein sequence ID" value="KRF98376.1"/>
    <property type="molecule type" value="Genomic_DNA"/>
</dbReference>
<dbReference type="Pfam" id="PF00147">
    <property type="entry name" value="Fibrinogen_C"/>
    <property type="match status" value="1"/>
</dbReference>
<name>A0A0Q9WYY8_DROWI</name>
<dbReference type="InterPro" id="IPR050373">
    <property type="entry name" value="Fibrinogen_C-term_domain"/>
</dbReference>
<dbReference type="SMR" id="A0A0Q9WYY8"/>
<dbReference type="InterPro" id="IPR014716">
    <property type="entry name" value="Fibrinogen_a/b/g_C_1"/>
</dbReference>
<dbReference type="STRING" id="7260.A0A0Q9WYY8"/>
<evidence type="ECO:0000313" key="5">
    <source>
        <dbReference type="Proteomes" id="UP000007798"/>
    </source>
</evidence>
<sequence>MRNLFVLITIYLLFQRINATEISDDDDAVETNLTPDQCVENYYNVVIPLLSKIVKLNIQLDAYEETFVQFGNVLDAVESLIIANSKSVEDSLATKGWTVIQRRLNGNVSFDRNWNDYKHGFGDSQGDFFIGLEKLHMMTQARPHELYIELRDVKGITRYARYDDFNVGSEENSYNLTSLGAYVGTAGDSLSENVGAKFSTRDRDNSEGDEDCTSDGSGGWWYTYCGDSQLNGIFYKDGDAPERNGIGWDSWDNLNYNVSLIYTHMMIRPTI</sequence>
<dbReference type="InterPro" id="IPR002181">
    <property type="entry name" value="Fibrinogen_a/b/g_C_dom"/>
</dbReference>
<dbReference type="InParanoid" id="A0A0Q9WYY8"/>
<feature type="domain" description="Fibrinogen C-terminal" evidence="3">
    <location>
        <begin position="29"/>
        <end position="271"/>
    </location>
</feature>
<dbReference type="Gene3D" id="3.90.215.10">
    <property type="entry name" value="Gamma Fibrinogen, chain A, domain 1"/>
    <property type="match status" value="1"/>
</dbReference>
<dbReference type="PANTHER" id="PTHR19143">
    <property type="entry name" value="FIBRINOGEN/TENASCIN/ANGIOPOEITIN"/>
    <property type="match status" value="1"/>
</dbReference>
<keyword evidence="2" id="KW-0732">Signal</keyword>
<organism evidence="4 5">
    <name type="scientific">Drosophila willistoni</name>
    <name type="common">Fruit fly</name>
    <dbReference type="NCBI Taxonomy" id="7260"/>
    <lineage>
        <taxon>Eukaryota</taxon>
        <taxon>Metazoa</taxon>
        <taxon>Ecdysozoa</taxon>
        <taxon>Arthropoda</taxon>
        <taxon>Hexapoda</taxon>
        <taxon>Insecta</taxon>
        <taxon>Pterygota</taxon>
        <taxon>Neoptera</taxon>
        <taxon>Endopterygota</taxon>
        <taxon>Diptera</taxon>
        <taxon>Brachycera</taxon>
        <taxon>Muscomorpha</taxon>
        <taxon>Ephydroidea</taxon>
        <taxon>Drosophilidae</taxon>
        <taxon>Drosophila</taxon>
        <taxon>Sophophora</taxon>
    </lineage>
</organism>
<dbReference type="KEGG" id="dwi:26529022"/>
<keyword evidence="1" id="KW-1015">Disulfide bond</keyword>
<evidence type="ECO:0000256" key="1">
    <source>
        <dbReference type="ARBA" id="ARBA00023157"/>
    </source>
</evidence>
<keyword evidence="5" id="KW-1185">Reference proteome</keyword>
<reference evidence="4 5" key="1">
    <citation type="journal article" date="2007" name="Nature">
        <title>Evolution of genes and genomes on the Drosophila phylogeny.</title>
        <authorList>
            <consortium name="Drosophila 12 Genomes Consortium"/>
            <person name="Clark A.G."/>
            <person name="Eisen M.B."/>
            <person name="Smith D.R."/>
            <person name="Bergman C.M."/>
            <person name="Oliver B."/>
            <person name="Markow T.A."/>
            <person name="Kaufman T.C."/>
            <person name="Kellis M."/>
            <person name="Gelbart W."/>
            <person name="Iyer V.N."/>
            <person name="Pollard D.A."/>
            <person name="Sackton T.B."/>
            <person name="Larracuente A.M."/>
            <person name="Singh N.D."/>
            <person name="Abad J.P."/>
            <person name="Abt D.N."/>
            <person name="Adryan B."/>
            <person name="Aguade M."/>
            <person name="Akashi H."/>
            <person name="Anderson W.W."/>
            <person name="Aquadro C.F."/>
            <person name="Ardell D.H."/>
            <person name="Arguello R."/>
            <person name="Artieri C.G."/>
            <person name="Barbash D.A."/>
            <person name="Barker D."/>
            <person name="Barsanti P."/>
            <person name="Batterham P."/>
            <person name="Batzoglou S."/>
            <person name="Begun D."/>
            <person name="Bhutkar A."/>
            <person name="Blanco E."/>
            <person name="Bosak S.A."/>
            <person name="Bradley R.K."/>
            <person name="Brand A.D."/>
            <person name="Brent M.R."/>
            <person name="Brooks A.N."/>
            <person name="Brown R.H."/>
            <person name="Butlin R.K."/>
            <person name="Caggese C."/>
            <person name="Calvi B.R."/>
            <person name="Bernardo de Carvalho A."/>
            <person name="Caspi A."/>
            <person name="Castrezana S."/>
            <person name="Celniker S.E."/>
            <person name="Chang J.L."/>
            <person name="Chapple C."/>
            <person name="Chatterji S."/>
            <person name="Chinwalla A."/>
            <person name="Civetta A."/>
            <person name="Clifton S.W."/>
            <person name="Comeron J.M."/>
            <person name="Costello J.C."/>
            <person name="Coyne J.A."/>
            <person name="Daub J."/>
            <person name="David R.G."/>
            <person name="Delcher A.L."/>
            <person name="Delehaunty K."/>
            <person name="Do C.B."/>
            <person name="Ebling H."/>
            <person name="Edwards K."/>
            <person name="Eickbush T."/>
            <person name="Evans J.D."/>
            <person name="Filipski A."/>
            <person name="Findeiss S."/>
            <person name="Freyhult E."/>
            <person name="Fulton L."/>
            <person name="Fulton R."/>
            <person name="Garcia A.C."/>
            <person name="Gardiner A."/>
            <person name="Garfield D.A."/>
            <person name="Garvin B.E."/>
            <person name="Gibson G."/>
            <person name="Gilbert D."/>
            <person name="Gnerre S."/>
            <person name="Godfrey J."/>
            <person name="Good R."/>
            <person name="Gotea V."/>
            <person name="Gravely B."/>
            <person name="Greenberg A.J."/>
            <person name="Griffiths-Jones S."/>
            <person name="Gross S."/>
            <person name="Guigo R."/>
            <person name="Gustafson E.A."/>
            <person name="Haerty W."/>
            <person name="Hahn M.W."/>
            <person name="Halligan D.L."/>
            <person name="Halpern A.L."/>
            <person name="Halter G.M."/>
            <person name="Han M.V."/>
            <person name="Heger A."/>
            <person name="Hillier L."/>
            <person name="Hinrichs A.S."/>
            <person name="Holmes I."/>
            <person name="Hoskins R.A."/>
            <person name="Hubisz M.J."/>
            <person name="Hultmark D."/>
            <person name="Huntley M.A."/>
            <person name="Jaffe D.B."/>
            <person name="Jagadeeshan S."/>
            <person name="Jeck W.R."/>
            <person name="Johnson J."/>
            <person name="Jones C.D."/>
            <person name="Jordan W.C."/>
            <person name="Karpen G.H."/>
            <person name="Kataoka E."/>
            <person name="Keightley P.D."/>
            <person name="Kheradpour P."/>
            <person name="Kirkness E.F."/>
            <person name="Koerich L.B."/>
            <person name="Kristiansen K."/>
            <person name="Kudrna D."/>
            <person name="Kulathinal R.J."/>
            <person name="Kumar S."/>
            <person name="Kwok R."/>
            <person name="Lander E."/>
            <person name="Langley C.H."/>
            <person name="Lapoint R."/>
            <person name="Lazzaro B.P."/>
            <person name="Lee S.J."/>
            <person name="Levesque L."/>
            <person name="Li R."/>
            <person name="Lin C.F."/>
            <person name="Lin M.F."/>
            <person name="Lindblad-Toh K."/>
            <person name="Llopart A."/>
            <person name="Long M."/>
            <person name="Low L."/>
            <person name="Lozovsky E."/>
            <person name="Lu J."/>
            <person name="Luo M."/>
            <person name="Machado C.A."/>
            <person name="Makalowski W."/>
            <person name="Marzo M."/>
            <person name="Matsuda M."/>
            <person name="Matzkin L."/>
            <person name="McAllister B."/>
            <person name="McBride C.S."/>
            <person name="McKernan B."/>
            <person name="McKernan K."/>
            <person name="Mendez-Lago M."/>
            <person name="Minx P."/>
            <person name="Mollenhauer M.U."/>
            <person name="Montooth K."/>
            <person name="Mount S.M."/>
            <person name="Mu X."/>
            <person name="Myers E."/>
            <person name="Negre B."/>
            <person name="Newfeld S."/>
            <person name="Nielsen R."/>
            <person name="Noor M.A."/>
            <person name="O'Grady P."/>
            <person name="Pachter L."/>
            <person name="Papaceit M."/>
            <person name="Parisi M.J."/>
            <person name="Parisi M."/>
            <person name="Parts L."/>
            <person name="Pedersen J.S."/>
            <person name="Pesole G."/>
            <person name="Phillippy A.M."/>
            <person name="Ponting C.P."/>
            <person name="Pop M."/>
            <person name="Porcelli D."/>
            <person name="Powell J.R."/>
            <person name="Prohaska S."/>
            <person name="Pruitt K."/>
            <person name="Puig M."/>
            <person name="Quesneville H."/>
            <person name="Ram K.R."/>
            <person name="Rand D."/>
            <person name="Rasmussen M.D."/>
            <person name="Reed L.K."/>
            <person name="Reenan R."/>
            <person name="Reily A."/>
            <person name="Remington K.A."/>
            <person name="Rieger T.T."/>
            <person name="Ritchie M.G."/>
            <person name="Robin C."/>
            <person name="Rogers Y.H."/>
            <person name="Rohde C."/>
            <person name="Rozas J."/>
            <person name="Rubenfield M.J."/>
            <person name="Ruiz A."/>
            <person name="Russo S."/>
            <person name="Salzberg S.L."/>
            <person name="Sanchez-Gracia A."/>
            <person name="Saranga D.J."/>
            <person name="Sato H."/>
            <person name="Schaeffer S.W."/>
            <person name="Schatz M.C."/>
            <person name="Schlenke T."/>
            <person name="Schwartz R."/>
            <person name="Segarra C."/>
            <person name="Singh R.S."/>
            <person name="Sirot L."/>
            <person name="Sirota M."/>
            <person name="Sisneros N.B."/>
            <person name="Smith C.D."/>
            <person name="Smith T.F."/>
            <person name="Spieth J."/>
            <person name="Stage D.E."/>
            <person name="Stark A."/>
            <person name="Stephan W."/>
            <person name="Strausberg R.L."/>
            <person name="Strempel S."/>
            <person name="Sturgill D."/>
            <person name="Sutton G."/>
            <person name="Sutton G.G."/>
            <person name="Tao W."/>
            <person name="Teichmann S."/>
            <person name="Tobari Y.N."/>
            <person name="Tomimura Y."/>
            <person name="Tsolas J.M."/>
            <person name="Valente V.L."/>
            <person name="Venter E."/>
            <person name="Venter J.C."/>
            <person name="Vicario S."/>
            <person name="Vieira F.G."/>
            <person name="Vilella A.J."/>
            <person name="Villasante A."/>
            <person name="Walenz B."/>
            <person name="Wang J."/>
            <person name="Wasserman M."/>
            <person name="Watts T."/>
            <person name="Wilson D."/>
            <person name="Wilson R.K."/>
            <person name="Wing R.A."/>
            <person name="Wolfner M.F."/>
            <person name="Wong A."/>
            <person name="Wong G.K."/>
            <person name="Wu C.I."/>
            <person name="Wu G."/>
            <person name="Yamamoto D."/>
            <person name="Yang H.P."/>
            <person name="Yang S.P."/>
            <person name="Yorke J.A."/>
            <person name="Yoshida K."/>
            <person name="Zdobnov E."/>
            <person name="Zhang P."/>
            <person name="Zhang Y."/>
            <person name="Zimin A.V."/>
            <person name="Baldwin J."/>
            <person name="Abdouelleil A."/>
            <person name="Abdulkadir J."/>
            <person name="Abebe A."/>
            <person name="Abera B."/>
            <person name="Abreu J."/>
            <person name="Acer S.C."/>
            <person name="Aftuck L."/>
            <person name="Alexander A."/>
            <person name="An P."/>
            <person name="Anderson E."/>
            <person name="Anderson S."/>
            <person name="Arachi H."/>
            <person name="Azer M."/>
            <person name="Bachantsang P."/>
            <person name="Barry A."/>
            <person name="Bayul T."/>
            <person name="Berlin A."/>
            <person name="Bessette D."/>
            <person name="Bloom T."/>
            <person name="Blye J."/>
            <person name="Boguslavskiy L."/>
            <person name="Bonnet C."/>
            <person name="Boukhgalter B."/>
            <person name="Bourzgui I."/>
            <person name="Brown A."/>
            <person name="Cahill P."/>
            <person name="Channer S."/>
            <person name="Cheshatsang Y."/>
            <person name="Chuda L."/>
            <person name="Citroen M."/>
            <person name="Collymore A."/>
            <person name="Cooke P."/>
            <person name="Costello M."/>
            <person name="D'Aco K."/>
            <person name="Daza R."/>
            <person name="De Haan G."/>
            <person name="DeGray S."/>
            <person name="DeMaso C."/>
            <person name="Dhargay N."/>
            <person name="Dooley K."/>
            <person name="Dooley E."/>
            <person name="Doricent M."/>
            <person name="Dorje P."/>
            <person name="Dorjee K."/>
            <person name="Dupes A."/>
            <person name="Elong R."/>
            <person name="Falk J."/>
            <person name="Farina A."/>
            <person name="Faro S."/>
            <person name="Ferguson D."/>
            <person name="Fisher S."/>
            <person name="Foley C.D."/>
            <person name="Franke A."/>
            <person name="Friedrich D."/>
            <person name="Gadbois L."/>
            <person name="Gearin G."/>
            <person name="Gearin C.R."/>
            <person name="Giannoukos G."/>
            <person name="Goode T."/>
            <person name="Graham J."/>
            <person name="Grandbois E."/>
            <person name="Grewal S."/>
            <person name="Gyaltsen K."/>
            <person name="Hafez N."/>
            <person name="Hagos B."/>
            <person name="Hall J."/>
            <person name="Henson C."/>
            <person name="Hollinger A."/>
            <person name="Honan T."/>
            <person name="Huard M.D."/>
            <person name="Hughes L."/>
            <person name="Hurhula B."/>
            <person name="Husby M.E."/>
            <person name="Kamat A."/>
            <person name="Kanga B."/>
            <person name="Kashin S."/>
            <person name="Khazanovich D."/>
            <person name="Kisner P."/>
            <person name="Lance K."/>
            <person name="Lara M."/>
            <person name="Lee W."/>
            <person name="Lennon N."/>
            <person name="Letendre F."/>
            <person name="LeVine R."/>
            <person name="Lipovsky A."/>
            <person name="Liu X."/>
            <person name="Liu J."/>
            <person name="Liu S."/>
            <person name="Lokyitsang T."/>
            <person name="Lokyitsang Y."/>
            <person name="Lubonja R."/>
            <person name="Lui A."/>
            <person name="MacDonald P."/>
            <person name="Magnisalis V."/>
            <person name="Maru K."/>
            <person name="Matthews C."/>
            <person name="McCusker W."/>
            <person name="McDonough S."/>
            <person name="Mehta T."/>
            <person name="Meldrim J."/>
            <person name="Meneus L."/>
            <person name="Mihai O."/>
            <person name="Mihalev A."/>
            <person name="Mihova T."/>
            <person name="Mittelman R."/>
            <person name="Mlenga V."/>
            <person name="Montmayeur A."/>
            <person name="Mulrain L."/>
            <person name="Navidi A."/>
            <person name="Naylor J."/>
            <person name="Negash T."/>
            <person name="Nguyen T."/>
            <person name="Nguyen N."/>
            <person name="Nicol R."/>
            <person name="Norbu C."/>
            <person name="Norbu N."/>
            <person name="Novod N."/>
            <person name="O'Neill B."/>
            <person name="Osman S."/>
            <person name="Markiewicz E."/>
            <person name="Oyono O.L."/>
            <person name="Patti C."/>
            <person name="Phunkhang P."/>
            <person name="Pierre F."/>
            <person name="Priest M."/>
            <person name="Raghuraman S."/>
            <person name="Rege F."/>
            <person name="Reyes R."/>
            <person name="Rise C."/>
            <person name="Rogov P."/>
            <person name="Ross K."/>
            <person name="Ryan E."/>
            <person name="Settipalli S."/>
            <person name="Shea T."/>
            <person name="Sherpa N."/>
            <person name="Shi L."/>
            <person name="Shih D."/>
            <person name="Sparrow T."/>
            <person name="Spaulding J."/>
            <person name="Stalker J."/>
            <person name="Stange-Thomann N."/>
            <person name="Stavropoulos S."/>
            <person name="Stone C."/>
            <person name="Strader C."/>
            <person name="Tesfaye S."/>
            <person name="Thomson T."/>
            <person name="Thoulutsang Y."/>
            <person name="Thoulutsang D."/>
            <person name="Topham K."/>
            <person name="Topping I."/>
            <person name="Tsamla T."/>
            <person name="Vassiliev H."/>
            <person name="Vo A."/>
            <person name="Wangchuk T."/>
            <person name="Wangdi T."/>
            <person name="Weiand M."/>
            <person name="Wilkinson J."/>
            <person name="Wilson A."/>
            <person name="Yadav S."/>
            <person name="Young G."/>
            <person name="Yu Q."/>
            <person name="Zembek L."/>
            <person name="Zhong D."/>
            <person name="Zimmer A."/>
            <person name="Zwirko Z."/>
            <person name="Jaffe D.B."/>
            <person name="Alvarez P."/>
            <person name="Brockman W."/>
            <person name="Butler J."/>
            <person name="Chin C."/>
            <person name="Gnerre S."/>
            <person name="Grabherr M."/>
            <person name="Kleber M."/>
            <person name="Mauceli E."/>
            <person name="MacCallum I."/>
        </authorList>
    </citation>
    <scope>NUCLEOTIDE SEQUENCE [LARGE SCALE GENOMIC DNA]</scope>
    <source>
        <strain evidence="5">Tucson 14030-0811.24</strain>
    </source>
</reference>